<comment type="caution">
    <text evidence="3">The sequence shown here is derived from an EMBL/GenBank/DDBJ whole genome shotgun (WGS) entry which is preliminary data.</text>
</comment>
<organism evidence="3 4">
    <name type="scientific">Yoonia vestfoldensis SKA53</name>
    <dbReference type="NCBI Taxonomy" id="314232"/>
    <lineage>
        <taxon>Bacteria</taxon>
        <taxon>Pseudomonadati</taxon>
        <taxon>Pseudomonadota</taxon>
        <taxon>Alphaproteobacteria</taxon>
        <taxon>Rhodobacterales</taxon>
        <taxon>Paracoccaceae</taxon>
        <taxon>Yoonia</taxon>
    </lineage>
</organism>
<accession>A3V520</accession>
<evidence type="ECO:0000256" key="2">
    <source>
        <dbReference type="SAM" id="Phobius"/>
    </source>
</evidence>
<evidence type="ECO:0000256" key="1">
    <source>
        <dbReference type="SAM" id="MobiDB-lite"/>
    </source>
</evidence>
<dbReference type="AlphaFoldDB" id="A3V520"/>
<evidence type="ECO:0008006" key="5">
    <source>
        <dbReference type="Google" id="ProtNLM"/>
    </source>
</evidence>
<evidence type="ECO:0000313" key="3">
    <source>
        <dbReference type="EMBL" id="EAQ06738.1"/>
    </source>
</evidence>
<evidence type="ECO:0000313" key="4">
    <source>
        <dbReference type="Proteomes" id="UP000004507"/>
    </source>
</evidence>
<keyword evidence="2" id="KW-0472">Membrane</keyword>
<keyword evidence="2" id="KW-0812">Transmembrane</keyword>
<dbReference type="Proteomes" id="UP000004507">
    <property type="component" value="Unassembled WGS sequence"/>
</dbReference>
<feature type="transmembrane region" description="Helical" evidence="2">
    <location>
        <begin position="180"/>
        <end position="198"/>
    </location>
</feature>
<dbReference type="HOGENOM" id="CLU_058820_0_0_5"/>
<feature type="compositionally biased region" description="Basic and acidic residues" evidence="1">
    <location>
        <begin position="50"/>
        <end position="60"/>
    </location>
</feature>
<feature type="compositionally biased region" description="Polar residues" evidence="1">
    <location>
        <begin position="61"/>
        <end position="70"/>
    </location>
</feature>
<protein>
    <recommendedName>
        <fullName evidence="5">MJ0042 family finger-like domain protein</fullName>
    </recommendedName>
</protein>
<name>A3V520_9RHOB</name>
<sequence length="251" mass="26973">MIPEGGRDVQCSNCNHSWFHIEKTSAPAPTVAPAAQQARKPIDPAVSDILRQEAAREKQLRTSGTKTPRQTQEDKTPKPAPDAEETRRRIAEMTEAAGDGSTAPAPKPVKASRVTAASPAPERPSAIAPDPSKDPDTTPRDMPSMNDINTSLRTRAQAPEPELTPTEQAEAITRRGFRRGFVFVLVIFAVLFGPYVFADQITTSIPQTTGAMASYVTMVDGWRLTLNETAGAVGDMIADVTAGPNSQPDQN</sequence>
<proteinExistence type="predicted"/>
<dbReference type="STRING" id="314232.SKA53_14361"/>
<reference evidence="3 4" key="1">
    <citation type="submission" date="2006-01" db="EMBL/GenBank/DDBJ databases">
        <authorList>
            <person name="Hagstrom A."/>
            <person name="Ferriera S."/>
            <person name="Johnson J."/>
            <person name="Kravitz S."/>
            <person name="Halpern A."/>
            <person name="Remington K."/>
            <person name="Beeson K."/>
            <person name="Tran B."/>
            <person name="Rogers Y.-H."/>
            <person name="Friedman R."/>
            <person name="Venter J.C."/>
        </authorList>
    </citation>
    <scope>NUCLEOTIDE SEQUENCE [LARGE SCALE GENOMIC DNA]</scope>
    <source>
        <strain evidence="3 4">SKA53</strain>
    </source>
</reference>
<dbReference type="eggNOG" id="ENOG5031FWZ">
    <property type="taxonomic scope" value="Bacteria"/>
</dbReference>
<feature type="compositionally biased region" description="Low complexity" evidence="1">
    <location>
        <begin position="26"/>
        <end position="38"/>
    </location>
</feature>
<keyword evidence="4" id="KW-1185">Reference proteome</keyword>
<dbReference type="EMBL" id="AAMS01000004">
    <property type="protein sequence ID" value="EAQ06738.1"/>
    <property type="molecule type" value="Genomic_DNA"/>
</dbReference>
<keyword evidence="2" id="KW-1133">Transmembrane helix</keyword>
<feature type="region of interest" description="Disordered" evidence="1">
    <location>
        <begin position="25"/>
        <end position="147"/>
    </location>
</feature>
<gene>
    <name evidence="3" type="ORF">SKA53_14361</name>
</gene>